<evidence type="ECO:0000256" key="5">
    <source>
        <dbReference type="ARBA" id="ARBA00023136"/>
    </source>
</evidence>
<organism evidence="8 9">
    <name type="scientific">Edwardsiella anguillarum ET080813</name>
    <dbReference type="NCBI Taxonomy" id="667120"/>
    <lineage>
        <taxon>Bacteria</taxon>
        <taxon>Pseudomonadati</taxon>
        <taxon>Pseudomonadota</taxon>
        <taxon>Gammaproteobacteria</taxon>
        <taxon>Enterobacterales</taxon>
        <taxon>Hafniaceae</taxon>
        <taxon>Edwardsiella</taxon>
    </lineage>
</organism>
<keyword evidence="5 6" id="KW-0472">Membrane</keyword>
<dbReference type="InterPro" id="IPR003838">
    <property type="entry name" value="ABC3_permease_C"/>
</dbReference>
<comment type="subcellular location">
    <subcellularLocation>
        <location evidence="1">Cell membrane</location>
        <topology evidence="1">Multi-pass membrane protein</topology>
    </subcellularLocation>
</comment>
<dbReference type="NCBIfam" id="NF041854">
    <property type="entry name" value="ABC_perm_YbbP"/>
    <property type="match status" value="1"/>
</dbReference>
<name>A0A076LKE1_9GAMM</name>
<feature type="transmembrane region" description="Helical" evidence="6">
    <location>
        <begin position="287"/>
        <end position="313"/>
    </location>
</feature>
<dbReference type="GO" id="GO:0005886">
    <property type="term" value="C:plasma membrane"/>
    <property type="evidence" value="ECO:0007669"/>
    <property type="project" value="UniProtKB-SubCell"/>
</dbReference>
<evidence type="ECO:0000256" key="3">
    <source>
        <dbReference type="ARBA" id="ARBA00022692"/>
    </source>
</evidence>
<dbReference type="Proteomes" id="UP000028681">
    <property type="component" value="Chromosome"/>
</dbReference>
<dbReference type="GeneID" id="33938536"/>
<dbReference type="PANTHER" id="PTHR30287">
    <property type="entry name" value="MEMBRANE COMPONENT OF PREDICTED ABC SUPERFAMILY METABOLITE UPTAKE TRANSPORTER"/>
    <property type="match status" value="1"/>
</dbReference>
<reference evidence="8 9" key="1">
    <citation type="journal article" date="2012" name="PLoS ONE">
        <title>Edwardsiella comparative phylogenomics reveal the new intra/inter-species taxonomic relationships, virulence evolution and niche adaptation mechanisms.</title>
        <authorList>
            <person name="Yang M."/>
            <person name="Lv Y."/>
            <person name="Xiao J."/>
            <person name="Wu H."/>
            <person name="Zheng H."/>
            <person name="Liu Q."/>
            <person name="Zhang Y."/>
            <person name="Wang Q."/>
        </authorList>
    </citation>
    <scope>NUCLEOTIDE SEQUENCE [LARGE SCALE GENOMIC DNA]</scope>
    <source>
        <strain evidence="9">080813</strain>
    </source>
</reference>
<dbReference type="EMBL" id="CP006664">
    <property type="protein sequence ID" value="AIJ07277.1"/>
    <property type="molecule type" value="Genomic_DNA"/>
</dbReference>
<evidence type="ECO:0000256" key="2">
    <source>
        <dbReference type="ARBA" id="ARBA00022475"/>
    </source>
</evidence>
<accession>A0A076LKE1</accession>
<feature type="transmembrane region" description="Helical" evidence="6">
    <location>
        <begin position="333"/>
        <end position="353"/>
    </location>
</feature>
<feature type="transmembrane region" description="Helical" evidence="6">
    <location>
        <begin position="454"/>
        <end position="473"/>
    </location>
</feature>
<evidence type="ECO:0000313" key="8">
    <source>
        <dbReference type="EMBL" id="AIJ07277.1"/>
    </source>
</evidence>
<evidence type="ECO:0000259" key="7">
    <source>
        <dbReference type="Pfam" id="PF02687"/>
    </source>
</evidence>
<gene>
    <name evidence="8" type="ORF">ETEE_0806</name>
</gene>
<dbReference type="PROSITE" id="PS51257">
    <property type="entry name" value="PROKAR_LIPOPROTEIN"/>
    <property type="match status" value="1"/>
</dbReference>
<keyword evidence="3 6" id="KW-0812">Transmembrane</keyword>
<feature type="domain" description="ABC3 transporter permease C-terminal" evidence="7">
    <location>
        <begin position="247"/>
        <end position="362"/>
    </location>
</feature>
<protein>
    <recommendedName>
        <fullName evidence="7">ABC3 transporter permease C-terminal domain-containing protein</fullName>
    </recommendedName>
</protein>
<evidence type="ECO:0000256" key="4">
    <source>
        <dbReference type="ARBA" id="ARBA00022989"/>
    </source>
</evidence>
<feature type="transmembrane region" description="Helical" evidence="6">
    <location>
        <begin position="729"/>
        <end position="748"/>
    </location>
</feature>
<proteinExistence type="predicted"/>
<feature type="transmembrane region" description="Helical" evidence="6">
    <location>
        <begin position="379"/>
        <end position="398"/>
    </location>
</feature>
<feature type="transmembrane region" description="Helical" evidence="6">
    <location>
        <begin position="404"/>
        <end position="425"/>
    </location>
</feature>
<dbReference type="HOGENOM" id="CLU_009475_2_0_6"/>
<keyword evidence="4 6" id="KW-1133">Transmembrane helix</keyword>
<dbReference type="PANTHER" id="PTHR30287:SF1">
    <property type="entry name" value="INNER MEMBRANE PROTEIN"/>
    <property type="match status" value="1"/>
</dbReference>
<dbReference type="KEGG" id="ete:ETEE_0806"/>
<keyword evidence="2" id="KW-1003">Cell membrane</keyword>
<feature type="transmembrane region" description="Helical" evidence="6">
    <location>
        <begin position="768"/>
        <end position="794"/>
    </location>
</feature>
<sequence>MIRRWFWREWRTPSLLIVWLALALAVACVLALGRIGDRLDQGLQRQGREAIAADRVLRSYTPVPEAWLAQARREGIRVSQQWVFSTMAFAEGKLQLAEVKAVDDAYPLYGRLDTRPSRQMPRPGEALVAPRLMAQLDLRPGDAVEVGDITLRVAGEVDREPDGGFSLLSSAPRMLIALADAERSGVVQPGSRVSYRYGLAGSREALARYDAYLTPRLQADQRLTQAAQGSNVLARTLQRAQQFLLLSALLTLLLAMAAVSVAMGHYCRRRHALVALLKTLGAGRRLLLKWVVGQWLWLLGSALLVGAGLGLLVERGLLWLLAPLLPVALPSPGLWPWLWALGGIPLMALLVALRPYRQLLAMRPLRVLRADAPCPVWPLRYYLPLMALLLGAGLLWLVGTSALMWSLLLGMALLALLLALCGWLGLWSLRRLVPGSLTLRLALGRLLRQPGATLSQLAAFSLSFMLLALLLMLRGDLLDRWRQQLPPDSPNYFLLNISAAQREPLQAFLHANGVTPQPFYPIALARLTAINGRPPATQGGDESLNRELNLTWLASLPPGNPLLAGEWPSGAGGVSVEQGVAERLGLTLGDSLTFSGDSRQFSARVTSLRRVDWESLRPNFYFIFPPGGLEGQPQTWLTSLRYDGDTRFLAELNRRFPTLTLVDMGALLLQARQILDQVGRALEVMVLLVVLCGGLLLLAQVQVGMDQRRQELQIYRILGASRRVLRRTLYAEFMLLGLAAGAVAAAAAEGALWLLQRQVFDFPWQPAWPMWLLLPPGAALLLGCCGAGLGRGLLRRPSAR</sequence>
<feature type="transmembrane region" description="Helical" evidence="6">
    <location>
        <begin position="681"/>
        <end position="699"/>
    </location>
</feature>
<feature type="domain" description="ABC3 transporter permease C-terminal" evidence="7">
    <location>
        <begin position="684"/>
        <end position="785"/>
    </location>
</feature>
<evidence type="ECO:0000256" key="6">
    <source>
        <dbReference type="SAM" id="Phobius"/>
    </source>
</evidence>
<evidence type="ECO:0000313" key="9">
    <source>
        <dbReference type="Proteomes" id="UP000028681"/>
    </source>
</evidence>
<dbReference type="RefSeq" id="WP_034164113.1">
    <property type="nucleotide sequence ID" value="NZ_CP006664.1"/>
</dbReference>
<dbReference type="AlphaFoldDB" id="A0A076LKE1"/>
<dbReference type="InterPro" id="IPR049727">
    <property type="entry name" value="YbbP"/>
</dbReference>
<dbReference type="Pfam" id="PF02687">
    <property type="entry name" value="FtsX"/>
    <property type="match status" value="2"/>
</dbReference>
<evidence type="ECO:0000256" key="1">
    <source>
        <dbReference type="ARBA" id="ARBA00004651"/>
    </source>
</evidence>
<dbReference type="InterPro" id="IPR038766">
    <property type="entry name" value="Membrane_comp_ABC_pdt"/>
</dbReference>
<feature type="transmembrane region" description="Helical" evidence="6">
    <location>
        <begin position="243"/>
        <end position="266"/>
    </location>
</feature>